<proteinExistence type="predicted"/>
<dbReference type="SUPFAM" id="SSF55729">
    <property type="entry name" value="Acyl-CoA N-acyltransferases (Nat)"/>
    <property type="match status" value="1"/>
</dbReference>
<protein>
    <submittedName>
        <fullName evidence="2">GNAT family N-acetyltransferase</fullName>
    </submittedName>
</protein>
<dbReference type="PROSITE" id="PS51186">
    <property type="entry name" value="GNAT"/>
    <property type="match status" value="1"/>
</dbReference>
<accession>A0A850Q3Z2</accession>
<dbReference type="RefSeq" id="WP_177156312.1">
    <property type="nucleotide sequence ID" value="NZ_JABCJE010000001.1"/>
</dbReference>
<comment type="caution">
    <text evidence="2">The sequence shown here is derived from an EMBL/GenBank/DDBJ whole genome shotgun (WGS) entry which is preliminary data.</text>
</comment>
<dbReference type="Proteomes" id="UP000592216">
    <property type="component" value="Unassembled WGS sequence"/>
</dbReference>
<dbReference type="Pfam" id="PF00583">
    <property type="entry name" value="Acetyltransf_1"/>
    <property type="match status" value="1"/>
</dbReference>
<dbReference type="GO" id="GO:0016747">
    <property type="term" value="F:acyltransferase activity, transferring groups other than amino-acyl groups"/>
    <property type="evidence" value="ECO:0007669"/>
    <property type="project" value="InterPro"/>
</dbReference>
<feature type="domain" description="N-acetyltransferase" evidence="1">
    <location>
        <begin position="1"/>
        <end position="137"/>
    </location>
</feature>
<gene>
    <name evidence="2" type="ORF">HJ536_00370</name>
</gene>
<evidence type="ECO:0000313" key="3">
    <source>
        <dbReference type="Proteomes" id="UP000592216"/>
    </source>
</evidence>
<organism evidence="2 3">
    <name type="scientific">Donghicola mangrovi</name>
    <dbReference type="NCBI Taxonomy" id="2729614"/>
    <lineage>
        <taxon>Bacteria</taxon>
        <taxon>Pseudomonadati</taxon>
        <taxon>Pseudomonadota</taxon>
        <taxon>Alphaproteobacteria</taxon>
        <taxon>Rhodobacterales</taxon>
        <taxon>Roseobacteraceae</taxon>
        <taxon>Donghicola</taxon>
    </lineage>
</organism>
<dbReference type="InterPro" id="IPR016181">
    <property type="entry name" value="Acyl_CoA_acyltransferase"/>
</dbReference>
<dbReference type="Gene3D" id="3.40.630.30">
    <property type="match status" value="1"/>
</dbReference>
<keyword evidence="2" id="KW-0808">Transferase</keyword>
<evidence type="ECO:0000259" key="1">
    <source>
        <dbReference type="PROSITE" id="PS51186"/>
    </source>
</evidence>
<evidence type="ECO:0000313" key="2">
    <source>
        <dbReference type="EMBL" id="NVO21798.1"/>
    </source>
</evidence>
<dbReference type="CDD" id="cd04301">
    <property type="entry name" value="NAT_SF"/>
    <property type="match status" value="1"/>
</dbReference>
<dbReference type="EMBL" id="JABCJE010000001">
    <property type="protein sequence ID" value="NVO21798.1"/>
    <property type="molecule type" value="Genomic_DNA"/>
</dbReference>
<name>A0A850Q3Z2_9RHOB</name>
<dbReference type="AlphaFoldDB" id="A0A850Q3Z2"/>
<reference evidence="2 3" key="1">
    <citation type="submission" date="2020-04" db="EMBL/GenBank/DDBJ databases">
        <title>Donghicola sp., a member of the Rhodobacteraceae family isolated from mangrove forest in Thailand.</title>
        <authorList>
            <person name="Charoenyingcharoen P."/>
            <person name="Yukphan P."/>
        </authorList>
    </citation>
    <scope>NUCLEOTIDE SEQUENCE [LARGE SCALE GENOMIC DNA]</scope>
    <source>
        <strain evidence="2 3">B5-SW-15</strain>
    </source>
</reference>
<sequence length="138" mass="15233">MTPQELADLHHKAMTETRPWTDADFADLLAQPDVFVVGDLRSFALGRVVLDEAELLTIVTDPDLRRQGLGAQTLSAFDTEAVARGAVMGFLEVSVENQAATALYLRSGWTRAGTRKRYYHLQDGRVVDALVMSRSLAQ</sequence>
<dbReference type="InterPro" id="IPR000182">
    <property type="entry name" value="GNAT_dom"/>
</dbReference>